<evidence type="ECO:0000259" key="1">
    <source>
        <dbReference type="SMART" id="SM00960"/>
    </source>
</evidence>
<dbReference type="Gene3D" id="3.30.450.30">
    <property type="entry name" value="Dynein light chain 2a, cytoplasmic"/>
    <property type="match status" value="1"/>
</dbReference>
<dbReference type="SUPFAM" id="SSF103196">
    <property type="entry name" value="Roadblock/LC7 domain"/>
    <property type="match status" value="1"/>
</dbReference>
<dbReference type="Pfam" id="PF03259">
    <property type="entry name" value="Robl_LC7"/>
    <property type="match status" value="1"/>
</dbReference>
<reference evidence="3" key="1">
    <citation type="submission" date="2015-09" db="EMBL/GenBank/DDBJ databases">
        <authorList>
            <person name="Graham D.E."/>
            <person name="Mahan K.M."/>
            <person name="Klingeman D.M."/>
            <person name="Fida T."/>
            <person name="Giannone R.J."/>
            <person name="Hettich R.L."/>
            <person name="Parry R.J."/>
            <person name="Spain J.C."/>
        </authorList>
    </citation>
    <scope>NUCLEOTIDE SEQUENCE [LARGE SCALE GENOMIC DNA]</scope>
    <source>
        <strain evidence="3">JCM 4701</strain>
    </source>
</reference>
<dbReference type="PANTHER" id="PTHR36222:SF1">
    <property type="entry name" value="SERINE PROTEASE INHIBITOR RV3364C"/>
    <property type="match status" value="1"/>
</dbReference>
<gene>
    <name evidence="2" type="ORF">AOB60_25305</name>
</gene>
<protein>
    <submittedName>
        <fullName evidence="2">Dynein regulation protein LC7</fullName>
    </submittedName>
</protein>
<dbReference type="PANTHER" id="PTHR36222">
    <property type="entry name" value="SERINE PROTEASE INHIBITOR RV3364C"/>
    <property type="match status" value="1"/>
</dbReference>
<dbReference type="AlphaFoldDB" id="A0A2N8P9A4"/>
<dbReference type="RefSeq" id="WP_039630144.1">
    <property type="nucleotide sequence ID" value="NZ_BMVI01000068.1"/>
</dbReference>
<dbReference type="Proteomes" id="UP000236047">
    <property type="component" value="Unassembled WGS sequence"/>
</dbReference>
<evidence type="ECO:0000313" key="2">
    <source>
        <dbReference type="EMBL" id="PNE37601.1"/>
    </source>
</evidence>
<keyword evidence="3" id="KW-1185">Reference proteome</keyword>
<dbReference type="InterPro" id="IPR053141">
    <property type="entry name" value="Mycobact_SerProt_Inhib_Rv3364c"/>
</dbReference>
<proteinExistence type="predicted"/>
<organism evidence="2 3">
    <name type="scientific">Streptomyces noursei</name>
    <name type="common">Streptomyces albulus</name>
    <dbReference type="NCBI Taxonomy" id="1971"/>
    <lineage>
        <taxon>Bacteria</taxon>
        <taxon>Bacillati</taxon>
        <taxon>Actinomycetota</taxon>
        <taxon>Actinomycetes</taxon>
        <taxon>Kitasatosporales</taxon>
        <taxon>Streptomycetaceae</taxon>
        <taxon>Streptomyces</taxon>
    </lineage>
</organism>
<evidence type="ECO:0000313" key="3">
    <source>
        <dbReference type="Proteomes" id="UP000236047"/>
    </source>
</evidence>
<feature type="domain" description="Roadblock/LAMTOR2" evidence="1">
    <location>
        <begin position="6"/>
        <end position="101"/>
    </location>
</feature>
<dbReference type="SMART" id="SM00960">
    <property type="entry name" value="Robl_LC7"/>
    <property type="match status" value="1"/>
</dbReference>
<name>A0A2N8P9A4_STRNR</name>
<sequence>MNYDLSWMLDSALELPEAQHAILVSADGLLMARSKEVGRDHADTVAAAMSGMQSLSRTVADFCNSTGPAVRPQWRQTLVEFDHGWVFLISAGEGAYLAVSASPDVDMGEISFRMQQLVGQLGKALTSPPRERADIQP</sequence>
<dbReference type="InterPro" id="IPR004942">
    <property type="entry name" value="Roadblock/LAMTOR2_dom"/>
</dbReference>
<accession>A0A2N8P9A4</accession>
<comment type="caution">
    <text evidence="2">The sequence shown here is derived from an EMBL/GenBank/DDBJ whole genome shotgun (WGS) entry which is preliminary data.</text>
</comment>
<dbReference type="EMBL" id="LJSN01000003">
    <property type="protein sequence ID" value="PNE37601.1"/>
    <property type="molecule type" value="Genomic_DNA"/>
</dbReference>